<evidence type="ECO:0000256" key="2">
    <source>
        <dbReference type="ARBA" id="ARBA00022741"/>
    </source>
</evidence>
<sequence>MLNRACVEAAVVAGLALNCQVNTTSRFERKHYFYADAPAGYQITQNRSPIAQQGVGLIEIVTNPTFTCAAQTVAFLEELASLLSFLGVCSANMSMGELRVDVNVSLGPDLDHQGAVVEVKNVNSFHAIKNSVGEQHGLLCFC</sequence>
<evidence type="ECO:0000256" key="1">
    <source>
        <dbReference type="ARBA" id="ARBA00022598"/>
    </source>
</evidence>
<evidence type="ECO:0000256" key="3">
    <source>
        <dbReference type="ARBA" id="ARBA00022840"/>
    </source>
</evidence>
<dbReference type="GO" id="GO:0006412">
    <property type="term" value="P:translation"/>
    <property type="evidence" value="ECO:0007669"/>
    <property type="project" value="UniProtKB-KW"/>
</dbReference>
<dbReference type="InterPro" id="IPR014746">
    <property type="entry name" value="Gln_synth/guanido_kin_cat_dom"/>
</dbReference>
<feature type="domain" description="Aspartyl/Glutamyl-tRNA(Gln) amidotransferase subunit B/E catalytic" evidence="5">
    <location>
        <begin position="53"/>
        <end position="132"/>
    </location>
</feature>
<evidence type="ECO:0000313" key="6">
    <source>
        <dbReference type="EMBL" id="VDN15843.1"/>
    </source>
</evidence>
<dbReference type="InterPro" id="IPR017959">
    <property type="entry name" value="Asn/Gln-tRNA_amidoTrfase_suB/E"/>
</dbReference>
<dbReference type="InterPro" id="IPR006075">
    <property type="entry name" value="Asn/Gln-tRNA_Trfase_suB/E_cat"/>
</dbReference>
<keyword evidence="7" id="KW-1185">Reference proteome</keyword>
<dbReference type="SUPFAM" id="SSF55931">
    <property type="entry name" value="Glutamine synthetase/guanido kinase"/>
    <property type="match status" value="1"/>
</dbReference>
<organism evidence="6 7">
    <name type="scientific">Dibothriocephalus latus</name>
    <name type="common">Fish tapeworm</name>
    <name type="synonym">Diphyllobothrium latum</name>
    <dbReference type="NCBI Taxonomy" id="60516"/>
    <lineage>
        <taxon>Eukaryota</taxon>
        <taxon>Metazoa</taxon>
        <taxon>Spiralia</taxon>
        <taxon>Lophotrochozoa</taxon>
        <taxon>Platyhelminthes</taxon>
        <taxon>Cestoda</taxon>
        <taxon>Eucestoda</taxon>
        <taxon>Diphyllobothriidea</taxon>
        <taxon>Diphyllobothriidae</taxon>
        <taxon>Dibothriocephalus</taxon>
    </lineage>
</organism>
<dbReference type="PANTHER" id="PTHR11659:SF0">
    <property type="entry name" value="GLUTAMYL-TRNA(GLN) AMIDOTRANSFERASE SUBUNIT B, MITOCHONDRIAL"/>
    <property type="match status" value="1"/>
</dbReference>
<gene>
    <name evidence="6" type="ORF">DILT_LOCUS11674</name>
</gene>
<keyword evidence="2" id="KW-0547">Nucleotide-binding</keyword>
<proteinExistence type="predicted"/>
<reference evidence="6 7" key="1">
    <citation type="submission" date="2018-11" db="EMBL/GenBank/DDBJ databases">
        <authorList>
            <consortium name="Pathogen Informatics"/>
        </authorList>
    </citation>
    <scope>NUCLEOTIDE SEQUENCE [LARGE SCALE GENOMIC DNA]</scope>
</reference>
<evidence type="ECO:0000313" key="7">
    <source>
        <dbReference type="Proteomes" id="UP000281553"/>
    </source>
</evidence>
<dbReference type="GO" id="GO:0050567">
    <property type="term" value="F:glutaminyl-tRNA synthase (glutamine-hydrolyzing) activity"/>
    <property type="evidence" value="ECO:0007669"/>
    <property type="project" value="TreeGrafter"/>
</dbReference>
<dbReference type="Pfam" id="PF02934">
    <property type="entry name" value="GatB_N"/>
    <property type="match status" value="1"/>
</dbReference>
<dbReference type="GO" id="GO:0070681">
    <property type="term" value="P:glutaminyl-tRNAGln biosynthesis via transamidation"/>
    <property type="evidence" value="ECO:0007669"/>
    <property type="project" value="TreeGrafter"/>
</dbReference>
<evidence type="ECO:0000256" key="4">
    <source>
        <dbReference type="ARBA" id="ARBA00022917"/>
    </source>
</evidence>
<dbReference type="PANTHER" id="PTHR11659">
    <property type="entry name" value="GLUTAMYL-TRNA GLN AMIDOTRANSFERASE SUBUNIT B MITOCHONDRIAL AND PROKARYOTIC PET112-RELATED"/>
    <property type="match status" value="1"/>
</dbReference>
<dbReference type="OrthoDB" id="1722066at2759"/>
<keyword evidence="3" id="KW-0067">ATP-binding</keyword>
<dbReference type="Proteomes" id="UP000281553">
    <property type="component" value="Unassembled WGS sequence"/>
</dbReference>
<dbReference type="AlphaFoldDB" id="A0A3P7LXR6"/>
<protein>
    <recommendedName>
        <fullName evidence="5">Aspartyl/Glutamyl-tRNA(Gln) amidotransferase subunit B/E catalytic domain-containing protein</fullName>
    </recommendedName>
</protein>
<keyword evidence="1" id="KW-0436">Ligase</keyword>
<dbReference type="EMBL" id="UYRU01063796">
    <property type="protein sequence ID" value="VDN15843.1"/>
    <property type="molecule type" value="Genomic_DNA"/>
</dbReference>
<evidence type="ECO:0000259" key="5">
    <source>
        <dbReference type="Pfam" id="PF02934"/>
    </source>
</evidence>
<keyword evidence="4" id="KW-0648">Protein biosynthesis</keyword>
<dbReference type="GO" id="GO:0005524">
    <property type="term" value="F:ATP binding"/>
    <property type="evidence" value="ECO:0007669"/>
    <property type="project" value="UniProtKB-KW"/>
</dbReference>
<accession>A0A3P7LXR6</accession>
<name>A0A3P7LXR6_DIBLA</name>